<dbReference type="InterPro" id="IPR036618">
    <property type="entry name" value="PtsI_HPr-bd_sf"/>
</dbReference>
<evidence type="ECO:0000313" key="24">
    <source>
        <dbReference type="EMBL" id="AHG64268.1"/>
    </source>
</evidence>
<dbReference type="InterPro" id="IPR024692">
    <property type="entry name" value="PTS_EI"/>
</dbReference>
<evidence type="ECO:0000256" key="1">
    <source>
        <dbReference type="ARBA" id="ARBA00000683"/>
    </source>
</evidence>
<dbReference type="Pfam" id="PF05524">
    <property type="entry name" value="PEP-utilisers_N"/>
    <property type="match status" value="1"/>
</dbReference>
<dbReference type="Pfam" id="PF00391">
    <property type="entry name" value="PEP-utilizers"/>
    <property type="match status" value="1"/>
</dbReference>
<dbReference type="EMBL" id="CP003915">
    <property type="protein sequence ID" value="AHG64268.1"/>
    <property type="molecule type" value="Genomic_DNA"/>
</dbReference>
<comment type="cofactor">
    <cofactor evidence="2 17 20">
        <name>Mg(2+)</name>
        <dbReference type="ChEBI" id="CHEBI:18420"/>
    </cofactor>
</comment>
<dbReference type="STRING" id="1247726.MIM_c21900"/>
<dbReference type="InterPro" id="IPR023151">
    <property type="entry name" value="PEP_util_CS"/>
</dbReference>
<dbReference type="InterPro" id="IPR050499">
    <property type="entry name" value="PEP-utilizing_PTS_enzyme"/>
</dbReference>
<sequence length="585" mass="64198">MTNTEHTPIKPSTVFTLQGKGVVRGFAIGRAVVMGAATLEVSHYRIASEDVPAECARLDHALKIVYDMLQHTIDTLPADAPKELVPLLTVHSLLVSDPELAAQTKELIATRQYNAEWALSTQGQIVAEQFAVMDDDYIRERVADVHQVIERVIRILAGSGEFMLPDMSSEMDINSLIVVAHDISPGDMLKLRGGRFAAFVTDLGGPTSHTAIVARSMNVPAVVGLGNVRSLVHDRDMLIVDGENGLVYVNPTPEILDFYQRKQEAFIQERAELILSKDEPAITLDGKRVRLEANIELPHEVSQALDMGADGIGLFRSEFLFMGRQILPSEEEQFEAYAHVLRAMPDKPVTIRTLDLGSDKTLDGEATVAVNPALGLRAVRYCLSRPDLFATQLRALLRASVYGRLRILIPMLSHMHELLAVRDALESAKKELDAAGMPYSDNIELGAMVEIPAIAIAIEPFLKALDFVSIGTNDLIQYTLAIDRVDNEVSDLYDPLHPAVLRLISQTIQAGERVGKCVAICGEMAGDARYTKLLLGLGLNEFSMHPQQLLDVKKLVRTSHTNALRTKIASALNRAESIDLNSLGI</sequence>
<keyword evidence="8 17" id="KW-0813">Transport</keyword>
<evidence type="ECO:0000256" key="7">
    <source>
        <dbReference type="ARBA" id="ARBA00016544"/>
    </source>
</evidence>
<evidence type="ECO:0000256" key="11">
    <source>
        <dbReference type="ARBA" id="ARBA00022679"/>
    </source>
</evidence>
<comment type="similarity">
    <text evidence="5 17">Belongs to the PEP-utilizing enzyme family.</text>
</comment>
<accession>W0PH62</accession>
<dbReference type="PANTHER" id="PTHR46244:SF3">
    <property type="entry name" value="PHOSPHOENOLPYRUVATE-PROTEIN PHOSPHOTRANSFERASE"/>
    <property type="match status" value="1"/>
</dbReference>
<dbReference type="InterPro" id="IPR006318">
    <property type="entry name" value="PTS_EI-like"/>
</dbReference>
<evidence type="ECO:0000256" key="2">
    <source>
        <dbReference type="ARBA" id="ARBA00001946"/>
    </source>
</evidence>
<feature type="domain" description="PEP-utilising enzyme mobile" evidence="21">
    <location>
        <begin position="177"/>
        <end position="245"/>
    </location>
</feature>
<dbReference type="GO" id="GO:0005737">
    <property type="term" value="C:cytoplasm"/>
    <property type="evidence" value="ECO:0007669"/>
    <property type="project" value="UniProtKB-SubCell"/>
</dbReference>
<dbReference type="Proteomes" id="UP000019095">
    <property type="component" value="Chromosome"/>
</dbReference>
<evidence type="ECO:0000256" key="20">
    <source>
        <dbReference type="PIRSR" id="PIRSR000732-3"/>
    </source>
</evidence>
<dbReference type="InterPro" id="IPR008731">
    <property type="entry name" value="PTS_EIN"/>
</dbReference>
<evidence type="ECO:0000256" key="6">
    <source>
        <dbReference type="ARBA" id="ARBA00012232"/>
    </source>
</evidence>
<dbReference type="PIRSF" id="PIRSF000732">
    <property type="entry name" value="PTS_enzyme_I"/>
    <property type="match status" value="1"/>
</dbReference>
<feature type="binding site" evidence="19">
    <location>
        <position position="316"/>
    </location>
    <ligand>
        <name>phosphoenolpyruvate</name>
        <dbReference type="ChEBI" id="CHEBI:58702"/>
    </ligand>
</feature>
<evidence type="ECO:0000256" key="18">
    <source>
        <dbReference type="PIRSR" id="PIRSR000732-1"/>
    </source>
</evidence>
<dbReference type="EC" id="2.7.3.9" evidence="6 17"/>
<evidence type="ECO:0000259" key="21">
    <source>
        <dbReference type="Pfam" id="PF00391"/>
    </source>
</evidence>
<feature type="binding site" evidence="19">
    <location>
        <position position="352"/>
    </location>
    <ligand>
        <name>phosphoenolpyruvate</name>
        <dbReference type="ChEBI" id="CHEBI:58702"/>
    </ligand>
</feature>
<feature type="binding site" evidence="20">
    <location>
        <position position="450"/>
    </location>
    <ligand>
        <name>Mg(2+)</name>
        <dbReference type="ChEBI" id="CHEBI:18420"/>
    </ligand>
</feature>
<dbReference type="RefSeq" id="WP_025372907.1">
    <property type="nucleotide sequence ID" value="NZ_CP003915.1"/>
</dbReference>
<evidence type="ECO:0000256" key="13">
    <source>
        <dbReference type="ARBA" id="ARBA00022723"/>
    </source>
</evidence>
<keyword evidence="15 17" id="KW-0460">Magnesium</keyword>
<dbReference type="GO" id="GO:0046872">
    <property type="term" value="F:metal ion binding"/>
    <property type="evidence" value="ECO:0007669"/>
    <property type="project" value="UniProtKB-KW"/>
</dbReference>
<evidence type="ECO:0000256" key="10">
    <source>
        <dbReference type="ARBA" id="ARBA00022597"/>
    </source>
</evidence>
<dbReference type="HOGENOM" id="CLU_007308_7_0_4"/>
<protein>
    <recommendedName>
        <fullName evidence="7 17">Phosphoenolpyruvate-protein phosphotransferase</fullName>
        <ecNumber evidence="6 17">2.7.3.9</ecNumber>
    </recommendedName>
    <alternativeName>
        <fullName evidence="16 17">Phosphotransferase system, enzyme I</fullName>
    </alternativeName>
</protein>
<dbReference type="InterPro" id="IPR036637">
    <property type="entry name" value="Phosphohistidine_dom_sf"/>
</dbReference>
<dbReference type="SUPFAM" id="SSF51621">
    <property type="entry name" value="Phosphoenolpyruvate/pyruvate domain"/>
    <property type="match status" value="1"/>
</dbReference>
<dbReference type="eggNOG" id="COG1080">
    <property type="taxonomic scope" value="Bacteria"/>
</dbReference>
<evidence type="ECO:0000256" key="14">
    <source>
        <dbReference type="ARBA" id="ARBA00022777"/>
    </source>
</evidence>
<dbReference type="Gene3D" id="3.20.20.60">
    <property type="entry name" value="Phosphoenolpyruvate-binding domains"/>
    <property type="match status" value="1"/>
</dbReference>
<keyword evidence="12 17" id="KW-0598">Phosphotransferase system</keyword>
<keyword evidence="9 17" id="KW-0963">Cytoplasm</keyword>
<feature type="binding site" evidence="19">
    <location>
        <position position="484"/>
    </location>
    <ligand>
        <name>phosphoenolpyruvate</name>
        <dbReference type="ChEBI" id="CHEBI:58702"/>
    </ligand>
</feature>
<dbReference type="OrthoDB" id="9765468at2"/>
<dbReference type="GO" id="GO:0009401">
    <property type="term" value="P:phosphoenolpyruvate-dependent sugar phosphotransferase system"/>
    <property type="evidence" value="ECO:0007669"/>
    <property type="project" value="UniProtKB-KW"/>
</dbReference>
<dbReference type="Pfam" id="PF02896">
    <property type="entry name" value="PEP-utilizers_C"/>
    <property type="match status" value="1"/>
</dbReference>
<dbReference type="AlphaFoldDB" id="W0PH62"/>
<feature type="domain" description="Phosphotransferase system enzyme I N-terminal" evidence="23">
    <location>
        <begin position="18"/>
        <end position="141"/>
    </location>
</feature>
<feature type="active site" description="Proton donor" evidence="18">
    <location>
        <position position="521"/>
    </location>
</feature>
<keyword evidence="25" id="KW-1185">Reference proteome</keyword>
<evidence type="ECO:0000256" key="16">
    <source>
        <dbReference type="ARBA" id="ARBA00033235"/>
    </source>
</evidence>
<name>W0PH62_ADVMD</name>
<dbReference type="InterPro" id="IPR000121">
    <property type="entry name" value="PEP_util_C"/>
</dbReference>
<evidence type="ECO:0000256" key="17">
    <source>
        <dbReference type="PIRNR" id="PIRNR000732"/>
    </source>
</evidence>
<keyword evidence="10 17" id="KW-0762">Sugar transport</keyword>
<evidence type="ECO:0000256" key="4">
    <source>
        <dbReference type="ARBA" id="ARBA00004496"/>
    </source>
</evidence>
<dbReference type="InterPro" id="IPR008279">
    <property type="entry name" value="PEP-util_enz_mobile_dom"/>
</dbReference>
<dbReference type="PROSITE" id="PS00742">
    <property type="entry name" value="PEP_ENZYMES_2"/>
    <property type="match status" value="1"/>
</dbReference>
<dbReference type="PANTHER" id="PTHR46244">
    <property type="entry name" value="PHOSPHOENOLPYRUVATE-PROTEIN PHOSPHOTRANSFERASE"/>
    <property type="match status" value="1"/>
</dbReference>
<dbReference type="GO" id="GO:0016301">
    <property type="term" value="F:kinase activity"/>
    <property type="evidence" value="ECO:0007669"/>
    <property type="project" value="UniProtKB-KW"/>
</dbReference>
<evidence type="ECO:0000256" key="8">
    <source>
        <dbReference type="ARBA" id="ARBA00022448"/>
    </source>
</evidence>
<dbReference type="InterPro" id="IPR018274">
    <property type="entry name" value="PEP_util_AS"/>
</dbReference>
<feature type="binding site" evidence="19">
    <location>
        <begin position="473"/>
        <end position="474"/>
    </location>
    <ligand>
        <name>phosphoenolpyruvate</name>
        <dbReference type="ChEBI" id="CHEBI:58702"/>
    </ligand>
</feature>
<organism evidence="24 25">
    <name type="scientific">Advenella mimigardefordensis (strain DSM 17166 / LMG 22922 / DPN7)</name>
    <dbReference type="NCBI Taxonomy" id="1247726"/>
    <lineage>
        <taxon>Bacteria</taxon>
        <taxon>Pseudomonadati</taxon>
        <taxon>Pseudomonadota</taxon>
        <taxon>Betaproteobacteria</taxon>
        <taxon>Burkholderiales</taxon>
        <taxon>Alcaligenaceae</taxon>
    </lineage>
</organism>
<proteinExistence type="inferred from homology"/>
<dbReference type="InterPro" id="IPR015813">
    <property type="entry name" value="Pyrv/PenolPyrv_kinase-like_dom"/>
</dbReference>
<dbReference type="PRINTS" id="PR01736">
    <property type="entry name" value="PHPHTRNFRASE"/>
</dbReference>
<keyword evidence="13 17" id="KW-0479">Metal-binding</keyword>
<keyword evidence="24" id="KW-0670">Pyruvate</keyword>
<keyword evidence="14 17" id="KW-0418">Kinase</keyword>
<evidence type="ECO:0000256" key="3">
    <source>
        <dbReference type="ARBA" id="ARBA00002728"/>
    </source>
</evidence>
<evidence type="ECO:0000259" key="23">
    <source>
        <dbReference type="Pfam" id="PF05524"/>
    </source>
</evidence>
<dbReference type="InterPro" id="IPR040442">
    <property type="entry name" value="Pyrv_kinase-like_dom_sf"/>
</dbReference>
<evidence type="ECO:0000256" key="19">
    <source>
        <dbReference type="PIRSR" id="PIRSR000732-2"/>
    </source>
</evidence>
<dbReference type="GO" id="GO:0008965">
    <property type="term" value="F:phosphoenolpyruvate-protein phosphotransferase activity"/>
    <property type="evidence" value="ECO:0007669"/>
    <property type="project" value="UniProtKB-EC"/>
</dbReference>
<comment type="catalytic activity">
    <reaction evidence="1 17">
        <text>L-histidyl-[protein] + phosphoenolpyruvate = N(pros)-phospho-L-histidyl-[protein] + pyruvate</text>
        <dbReference type="Rhea" id="RHEA:23880"/>
        <dbReference type="Rhea" id="RHEA-COMP:9745"/>
        <dbReference type="Rhea" id="RHEA-COMP:9746"/>
        <dbReference type="ChEBI" id="CHEBI:15361"/>
        <dbReference type="ChEBI" id="CHEBI:29979"/>
        <dbReference type="ChEBI" id="CHEBI:58702"/>
        <dbReference type="ChEBI" id="CHEBI:64837"/>
        <dbReference type="EC" id="2.7.3.9"/>
    </reaction>
</comment>
<dbReference type="Gene3D" id="1.10.274.10">
    <property type="entry name" value="PtsI, HPr-binding domain"/>
    <property type="match status" value="1"/>
</dbReference>
<comment type="subcellular location">
    <subcellularLocation>
        <location evidence="4 17">Cytoplasm</location>
    </subcellularLocation>
</comment>
<evidence type="ECO:0000256" key="12">
    <source>
        <dbReference type="ARBA" id="ARBA00022683"/>
    </source>
</evidence>
<evidence type="ECO:0000259" key="22">
    <source>
        <dbReference type="Pfam" id="PF02896"/>
    </source>
</evidence>
<reference evidence="24 25" key="1">
    <citation type="journal article" date="2014" name="Microbiology">
        <title>Unravelling the complete genome sequence of Advenella mimigardefordensis strain DPN7T and novel insights in the catabolism of the xenobiotic polythioester precursor 3,3'-dithiodipropionate.</title>
        <authorList>
            <person name="Wubbeler J.H."/>
            <person name="Hiessl S."/>
            <person name="Schuldes J."/>
            <person name="Thurmer A."/>
            <person name="Daniel R."/>
            <person name="Steinbuchel A."/>
        </authorList>
    </citation>
    <scope>NUCLEOTIDE SEQUENCE [LARGE SCALE GENOMIC DNA]</scope>
    <source>
        <strain evidence="25">DSM 17166 / LMG 22922 / DPN7</strain>
    </source>
</reference>
<evidence type="ECO:0000313" key="25">
    <source>
        <dbReference type="Proteomes" id="UP000019095"/>
    </source>
</evidence>
<dbReference type="SUPFAM" id="SSF52009">
    <property type="entry name" value="Phosphohistidine domain"/>
    <property type="match status" value="1"/>
</dbReference>
<keyword evidence="11 17" id="KW-0808">Transferase</keyword>
<evidence type="ECO:0000256" key="5">
    <source>
        <dbReference type="ARBA" id="ARBA00007837"/>
    </source>
</evidence>
<evidence type="ECO:0000256" key="15">
    <source>
        <dbReference type="ARBA" id="ARBA00022842"/>
    </source>
</evidence>
<gene>
    <name evidence="24" type="primary">phbI</name>
    <name evidence="24" type="ORF">MIM_c21900</name>
</gene>
<dbReference type="NCBIfam" id="TIGR01417">
    <property type="entry name" value="PTS_I_fam"/>
    <property type="match status" value="1"/>
</dbReference>
<dbReference type="Gene3D" id="3.50.30.10">
    <property type="entry name" value="Phosphohistidine domain"/>
    <property type="match status" value="1"/>
</dbReference>
<dbReference type="PATRIC" id="fig|1247726.3.peg.2413"/>
<feature type="active site" description="Tele-phosphohistidine intermediate" evidence="18">
    <location>
        <position position="209"/>
    </location>
</feature>
<evidence type="ECO:0000256" key="9">
    <source>
        <dbReference type="ARBA" id="ARBA00022490"/>
    </source>
</evidence>
<feature type="domain" description="PEP-utilising enzyme C-terminal" evidence="22">
    <location>
        <begin position="275"/>
        <end position="559"/>
    </location>
</feature>
<dbReference type="KEGG" id="amim:MIM_c21900"/>
<feature type="binding site" evidence="20">
    <location>
        <position position="474"/>
    </location>
    <ligand>
        <name>Mg(2+)</name>
        <dbReference type="ChEBI" id="CHEBI:18420"/>
    </ligand>
</feature>
<comment type="function">
    <text evidence="3 17">General (non sugar-specific) component of the phosphoenolpyruvate-dependent sugar phosphotransferase system (sugar PTS). This major carbohydrate active-transport system catalyzes the phosphorylation of incoming sugar substrates concomitantly with their translocation across the cell membrane. Enzyme I transfers the phosphoryl group from phosphoenolpyruvate (PEP) to the phosphoryl carrier protein (HPr).</text>
</comment>
<dbReference type="SUPFAM" id="SSF47831">
    <property type="entry name" value="Enzyme I of the PEP:sugar phosphotransferase system HPr-binding (sub)domain"/>
    <property type="match status" value="1"/>
</dbReference>
<dbReference type="PROSITE" id="PS00370">
    <property type="entry name" value="PEP_ENZYMES_PHOS_SITE"/>
    <property type="match status" value="1"/>
</dbReference>